<evidence type="ECO:0000313" key="16">
    <source>
        <dbReference type="EMBL" id="RAW10028.1"/>
    </source>
</evidence>
<dbReference type="InterPro" id="IPR002729">
    <property type="entry name" value="CRISPR-assoc_Cas1"/>
</dbReference>
<keyword evidence="1 14" id="KW-0540">Nuclease</keyword>
<accession>A0A329QI03</accession>
<evidence type="ECO:0000256" key="14">
    <source>
        <dbReference type="HAMAP-Rule" id="MF_01470"/>
    </source>
</evidence>
<dbReference type="AlphaFoldDB" id="A0A329QI03"/>
<keyword evidence="3 14" id="KW-0255">Endonuclease</keyword>
<evidence type="ECO:0000256" key="3">
    <source>
        <dbReference type="ARBA" id="ARBA00022759"/>
    </source>
</evidence>
<protein>
    <recommendedName>
        <fullName evidence="14">CRISPR-associated endonuclease Cas1</fullName>
        <ecNumber evidence="14">3.1.-.-</ecNumber>
    </recommendedName>
</protein>
<evidence type="ECO:0000256" key="11">
    <source>
        <dbReference type="ARBA" id="ARBA00023211"/>
    </source>
</evidence>
<keyword evidence="7" id="KW-0408">Iron</keyword>
<evidence type="ECO:0000256" key="10">
    <source>
        <dbReference type="ARBA" id="ARBA00023125"/>
    </source>
</evidence>
<evidence type="ECO:0000256" key="1">
    <source>
        <dbReference type="ARBA" id="ARBA00022722"/>
    </source>
</evidence>
<dbReference type="GO" id="GO:0003677">
    <property type="term" value="F:DNA binding"/>
    <property type="evidence" value="ECO:0007669"/>
    <property type="project" value="UniProtKB-KW"/>
</dbReference>
<dbReference type="GO" id="GO:0004527">
    <property type="term" value="F:exonuclease activity"/>
    <property type="evidence" value="ECO:0007669"/>
    <property type="project" value="UniProtKB-KW"/>
</dbReference>
<dbReference type="GO" id="GO:0004519">
    <property type="term" value="F:endonuclease activity"/>
    <property type="evidence" value="ECO:0007669"/>
    <property type="project" value="UniProtKB-UniRule"/>
</dbReference>
<evidence type="ECO:0000256" key="7">
    <source>
        <dbReference type="ARBA" id="ARBA00023004"/>
    </source>
</evidence>
<dbReference type="Gene3D" id="1.20.120.920">
    <property type="entry name" value="CRISPR-associated endonuclease Cas1, C-terminal domain"/>
    <property type="match status" value="1"/>
</dbReference>
<evidence type="ECO:0000256" key="8">
    <source>
        <dbReference type="ARBA" id="ARBA00023014"/>
    </source>
</evidence>
<dbReference type="Proteomes" id="UP000250462">
    <property type="component" value="Unassembled WGS sequence"/>
</dbReference>
<dbReference type="GO" id="GO:0046872">
    <property type="term" value="F:metal ion binding"/>
    <property type="evidence" value="ECO:0007669"/>
    <property type="project" value="UniProtKB-UniRule"/>
</dbReference>
<dbReference type="PANTHER" id="PTHR34353">
    <property type="entry name" value="CRISPR-ASSOCIATED ENDONUCLEASE CAS1 1"/>
    <property type="match status" value="1"/>
</dbReference>
<feature type="domain" description="DUF83" evidence="15">
    <location>
        <begin position="10"/>
        <end position="190"/>
    </location>
</feature>
<feature type="binding site" evidence="14">
    <location>
        <position position="454"/>
    </location>
    <ligand>
        <name>Mn(2+)</name>
        <dbReference type="ChEBI" id="CHEBI:29035"/>
    </ligand>
</feature>
<dbReference type="InterPro" id="IPR011604">
    <property type="entry name" value="PDDEXK-like_dom_sf"/>
</dbReference>
<keyword evidence="4 14" id="KW-0378">Hydrolase</keyword>
<dbReference type="HAMAP" id="MF_01470">
    <property type="entry name" value="Cas1"/>
    <property type="match status" value="1"/>
</dbReference>
<evidence type="ECO:0000256" key="5">
    <source>
        <dbReference type="ARBA" id="ARBA00022839"/>
    </source>
</evidence>
<organism evidence="16 17">
    <name type="scientific">Phytoactinopolyspora halophila</name>
    <dbReference type="NCBI Taxonomy" id="1981511"/>
    <lineage>
        <taxon>Bacteria</taxon>
        <taxon>Bacillati</taxon>
        <taxon>Actinomycetota</taxon>
        <taxon>Actinomycetes</taxon>
        <taxon>Jiangellales</taxon>
        <taxon>Jiangellaceae</taxon>
        <taxon>Phytoactinopolyspora</taxon>
    </lineage>
</organism>
<dbReference type="Gene3D" id="3.90.320.10">
    <property type="match status" value="1"/>
</dbReference>
<comment type="similarity">
    <text evidence="14">Belongs to the CRISPR-associated endonuclease Cas1 family.</text>
</comment>
<dbReference type="GO" id="GO:0051536">
    <property type="term" value="F:iron-sulfur cluster binding"/>
    <property type="evidence" value="ECO:0007669"/>
    <property type="project" value="UniProtKB-KW"/>
</dbReference>
<feature type="binding site" evidence="14">
    <location>
        <position position="367"/>
    </location>
    <ligand>
        <name>Mn(2+)</name>
        <dbReference type="ChEBI" id="CHEBI:29035"/>
    </ligand>
</feature>
<dbReference type="Pfam" id="PF01930">
    <property type="entry name" value="Cas_Cas4"/>
    <property type="match status" value="1"/>
</dbReference>
<evidence type="ECO:0000256" key="13">
    <source>
        <dbReference type="ARBA" id="ARBA00038592"/>
    </source>
</evidence>
<comment type="subunit">
    <text evidence="13 14">Homodimer, forms a heterotetramer with a Cas2 homodimer.</text>
</comment>
<sequence>MTEAPIPARMVNAFVYCPRLFYLEWVDGRFAVNDHVRIGRRVHARVDKEAGAAPLPDEGELKEARSITLSSDEIGVIARLDLLEGEDGVVVPVDFKKGRPQQDGTPWPSDEVQVCLQAILLREQGYSCRYAELWYDATRQRVRVEITDERVSWARSLVSEARQTADLTQPPLPLVDSPKCNGCSLVGLCLPDETNALLSRREHPPRKLVPRDPDQLPVYVTEPGSYVRIKSKRIEIISRDKEKLAEFRLIDVSHVAVFGKVQISTQALHEFFARDIPVLWLSAGGWLKGFAIGQPSNYVELRRRQVAVHAQGGIGVAQKMIAGKILNSRTLLRRNTRDRPTRTIDAMKRLAEQALNAETFATLLGIEGAAARLYFAAFPTMLSPEAAELCTDFSESGRQRRPPPDPLNALLSFCYSMLTKDLVATTLAVGLDPLLGVYHRARHARPALALDLAEEFRPLVADSVVLALLNNGEITSSSFIRRAGAATLTQDGRRTVLRSYERRLKTQIRHPIFDYRISYRRVLDVQARLLAAVIVGEIPDYTAMVTR</sequence>
<dbReference type="PANTHER" id="PTHR34353:SF2">
    <property type="entry name" value="CRISPR-ASSOCIATED ENDONUCLEASE CAS1 1"/>
    <property type="match status" value="1"/>
</dbReference>
<dbReference type="Pfam" id="PF01867">
    <property type="entry name" value="Cas_Cas1"/>
    <property type="match status" value="1"/>
</dbReference>
<dbReference type="InterPro" id="IPR042206">
    <property type="entry name" value="CRISPR-assoc_Cas1_C"/>
</dbReference>
<dbReference type="InterPro" id="IPR050646">
    <property type="entry name" value="Cas1"/>
</dbReference>
<proteinExistence type="inferred from homology"/>
<dbReference type="NCBIfam" id="TIGR00287">
    <property type="entry name" value="cas1"/>
    <property type="match status" value="1"/>
</dbReference>
<dbReference type="CDD" id="cd09634">
    <property type="entry name" value="Cas1_I-II-III"/>
    <property type="match status" value="1"/>
</dbReference>
<keyword evidence="9 14" id="KW-0051">Antiviral defense</keyword>
<dbReference type="RefSeq" id="WP_112260081.1">
    <property type="nucleotide sequence ID" value="NZ_QMIG01000031.1"/>
</dbReference>
<evidence type="ECO:0000313" key="17">
    <source>
        <dbReference type="Proteomes" id="UP000250462"/>
    </source>
</evidence>
<evidence type="ECO:0000256" key="2">
    <source>
        <dbReference type="ARBA" id="ARBA00022723"/>
    </source>
</evidence>
<evidence type="ECO:0000256" key="9">
    <source>
        <dbReference type="ARBA" id="ARBA00023118"/>
    </source>
</evidence>
<dbReference type="Gene3D" id="3.100.10.20">
    <property type="entry name" value="CRISPR-associated endonuclease Cas1, N-terminal domain"/>
    <property type="match status" value="1"/>
</dbReference>
<dbReference type="EC" id="3.1.-.-" evidence="14"/>
<evidence type="ECO:0000259" key="15">
    <source>
        <dbReference type="Pfam" id="PF01930"/>
    </source>
</evidence>
<keyword evidence="10 14" id="KW-0238">DNA-binding</keyword>
<keyword evidence="8" id="KW-0411">Iron-sulfur</keyword>
<dbReference type="OrthoDB" id="1550386at2"/>
<dbReference type="EMBL" id="QMIG01000031">
    <property type="protein sequence ID" value="RAW10028.1"/>
    <property type="molecule type" value="Genomic_DNA"/>
</dbReference>
<dbReference type="InterPro" id="IPR013343">
    <property type="entry name" value="CRISPR-assoc_prot_Cas4"/>
</dbReference>
<reference evidence="16 17" key="1">
    <citation type="submission" date="2018-06" db="EMBL/GenBank/DDBJ databases">
        <title>Phytoactinopolyspora halophila sp. nov., a novel halophilic actinomycete isolated from a saline soil in China.</title>
        <authorList>
            <person name="Tang S.-K."/>
        </authorList>
    </citation>
    <scope>NUCLEOTIDE SEQUENCE [LARGE SCALE GENOMIC DNA]</scope>
    <source>
        <strain evidence="16 17">YIM 96934</strain>
    </source>
</reference>
<evidence type="ECO:0000256" key="4">
    <source>
        <dbReference type="ARBA" id="ARBA00022801"/>
    </source>
</evidence>
<keyword evidence="11 14" id="KW-0464">Manganese</keyword>
<name>A0A329QI03_9ACTN</name>
<keyword evidence="5" id="KW-0269">Exonuclease</keyword>
<keyword evidence="17" id="KW-1185">Reference proteome</keyword>
<keyword evidence="2 14" id="KW-0479">Metal-binding</keyword>
<dbReference type="InterPro" id="IPR022765">
    <property type="entry name" value="Dna2/Cas4_DUF83"/>
</dbReference>
<comment type="cofactor">
    <cofactor evidence="14">
        <name>Mg(2+)</name>
        <dbReference type="ChEBI" id="CHEBI:18420"/>
    </cofactor>
    <cofactor evidence="14">
        <name>Mn(2+)</name>
        <dbReference type="ChEBI" id="CHEBI:29035"/>
    </cofactor>
</comment>
<dbReference type="NCBIfam" id="TIGR00372">
    <property type="entry name" value="cas4"/>
    <property type="match status" value="1"/>
</dbReference>
<evidence type="ECO:0000256" key="12">
    <source>
        <dbReference type="ARBA" id="ARBA00033996"/>
    </source>
</evidence>
<comment type="function">
    <text evidence="14">CRISPR (clustered regularly interspaced short palindromic repeat), is an adaptive immune system that provides protection against mobile genetic elements (viruses, transposable elements and conjugative plasmids). CRISPR clusters contain spacers, sequences complementary to antecedent mobile elements, and target invading nucleic acids. CRISPR clusters are transcribed and processed into CRISPR RNA (crRNA). Acts as a dsDNA endonuclease. Involved in the integration of spacer DNA into the CRISPR cassette.</text>
</comment>
<keyword evidence="6 14" id="KW-0460">Magnesium</keyword>
<dbReference type="GO" id="GO:0043571">
    <property type="term" value="P:maintenance of CRISPR repeat elements"/>
    <property type="evidence" value="ECO:0007669"/>
    <property type="project" value="UniProtKB-UniRule"/>
</dbReference>
<feature type="binding site" evidence="14">
    <location>
        <position position="439"/>
    </location>
    <ligand>
        <name>Mn(2+)</name>
        <dbReference type="ChEBI" id="CHEBI:29035"/>
    </ligand>
</feature>
<comment type="catalytic activity">
    <reaction evidence="12">
        <text>exonucleolytic cleavage in the 5'- to 3'-direction to yield nucleoside 3'-phosphates.</text>
        <dbReference type="EC" id="3.1.12.1"/>
    </reaction>
</comment>
<comment type="caution">
    <text evidence="16">The sequence shown here is derived from an EMBL/GenBank/DDBJ whole genome shotgun (WGS) entry which is preliminary data.</text>
</comment>
<dbReference type="GO" id="GO:0051607">
    <property type="term" value="P:defense response to virus"/>
    <property type="evidence" value="ECO:0007669"/>
    <property type="project" value="UniProtKB-UniRule"/>
</dbReference>
<dbReference type="InterPro" id="IPR042211">
    <property type="entry name" value="CRISPR-assoc_Cas1_N"/>
</dbReference>
<evidence type="ECO:0000256" key="6">
    <source>
        <dbReference type="ARBA" id="ARBA00022842"/>
    </source>
</evidence>
<gene>
    <name evidence="14" type="primary">cas1</name>
    <name evidence="16" type="ORF">DPM12_19730</name>
</gene>